<dbReference type="SUPFAM" id="SSF47986">
    <property type="entry name" value="DEATH domain"/>
    <property type="match status" value="1"/>
</dbReference>
<dbReference type="InterPro" id="IPR011029">
    <property type="entry name" value="DEATH-like_dom_sf"/>
</dbReference>
<organism evidence="2 3">
    <name type="scientific">Electrophorus voltai</name>
    <dbReference type="NCBI Taxonomy" id="2609070"/>
    <lineage>
        <taxon>Eukaryota</taxon>
        <taxon>Metazoa</taxon>
        <taxon>Chordata</taxon>
        <taxon>Craniata</taxon>
        <taxon>Vertebrata</taxon>
        <taxon>Euteleostomi</taxon>
        <taxon>Actinopterygii</taxon>
        <taxon>Neopterygii</taxon>
        <taxon>Teleostei</taxon>
        <taxon>Ostariophysi</taxon>
        <taxon>Gymnotiformes</taxon>
        <taxon>Gymnotoidei</taxon>
        <taxon>Gymnotidae</taxon>
        <taxon>Electrophorus</taxon>
    </lineage>
</organism>
<sequence>MATIRVLLLNTLNDLLEEEFKSFKWQLTNGVAKGFSSIARSKLEKAKHMDVVDLMVNQYGLSDAGKIAVRVLQNISQNNLAENLKKQLAEVQAETADGVGASSNSALAPTAPGFAQSITADTSSKVMAPVITGVTFSGPVNFSFK</sequence>
<dbReference type="Pfam" id="PF02758">
    <property type="entry name" value="PYRIN"/>
    <property type="match status" value="1"/>
</dbReference>
<protein>
    <recommendedName>
        <fullName evidence="1">Pyrin domain-containing protein</fullName>
    </recommendedName>
</protein>
<name>A0AAD8ZPY6_9TELE</name>
<dbReference type="Proteomes" id="UP001239994">
    <property type="component" value="Unassembled WGS sequence"/>
</dbReference>
<dbReference type="AlphaFoldDB" id="A0AAD8ZPY6"/>
<proteinExistence type="predicted"/>
<dbReference type="SMART" id="SM01289">
    <property type="entry name" value="PYRIN"/>
    <property type="match status" value="1"/>
</dbReference>
<dbReference type="Gene3D" id="1.10.533.10">
    <property type="entry name" value="Death Domain, Fas"/>
    <property type="match status" value="1"/>
</dbReference>
<comment type="caution">
    <text evidence="2">The sequence shown here is derived from an EMBL/GenBank/DDBJ whole genome shotgun (WGS) entry which is preliminary data.</text>
</comment>
<evidence type="ECO:0000313" key="2">
    <source>
        <dbReference type="EMBL" id="KAK1803136.1"/>
    </source>
</evidence>
<keyword evidence="3" id="KW-1185">Reference proteome</keyword>
<reference evidence="2" key="1">
    <citation type="submission" date="2023-03" db="EMBL/GenBank/DDBJ databases">
        <title>Electrophorus voltai genome.</title>
        <authorList>
            <person name="Bian C."/>
        </authorList>
    </citation>
    <scope>NUCLEOTIDE SEQUENCE</scope>
    <source>
        <strain evidence="2">CB-2022</strain>
        <tissue evidence="2">Muscle</tissue>
    </source>
</reference>
<gene>
    <name evidence="2" type="ORF">P4O66_021663</name>
</gene>
<dbReference type="PROSITE" id="PS50824">
    <property type="entry name" value="DAPIN"/>
    <property type="match status" value="1"/>
</dbReference>
<dbReference type="InterPro" id="IPR004020">
    <property type="entry name" value="DAPIN"/>
</dbReference>
<feature type="domain" description="Pyrin" evidence="1">
    <location>
        <begin position="1"/>
        <end position="90"/>
    </location>
</feature>
<accession>A0AAD8ZPY6</accession>
<dbReference type="CDD" id="cd08321">
    <property type="entry name" value="Pyrin_ASC-like"/>
    <property type="match status" value="1"/>
</dbReference>
<evidence type="ECO:0000313" key="3">
    <source>
        <dbReference type="Proteomes" id="UP001239994"/>
    </source>
</evidence>
<dbReference type="EMBL" id="JAROKS010000006">
    <property type="protein sequence ID" value="KAK1803136.1"/>
    <property type="molecule type" value="Genomic_DNA"/>
</dbReference>
<evidence type="ECO:0000259" key="1">
    <source>
        <dbReference type="PROSITE" id="PS50824"/>
    </source>
</evidence>